<evidence type="ECO:0000313" key="3">
    <source>
        <dbReference type="Proteomes" id="UP000295444"/>
    </source>
</evidence>
<protein>
    <submittedName>
        <fullName evidence="2">Uncharacterized protein</fullName>
    </submittedName>
</protein>
<dbReference type="AlphaFoldDB" id="A0A4R6SC99"/>
<accession>A0A4R6SC99</accession>
<dbReference type="RefSeq" id="WP_133850865.1">
    <property type="nucleotide sequence ID" value="NZ_SNXZ01000003.1"/>
</dbReference>
<comment type="caution">
    <text evidence="2">The sequence shown here is derived from an EMBL/GenBank/DDBJ whole genome shotgun (WGS) entry which is preliminary data.</text>
</comment>
<sequence length="101" mass="11199">MDLPLVWGILIALVVVGFLMLVLRWGLSDYTALEKRKKDYGLLTEVAVVPTRRAADVVSDQLKRHGVKATAVPDPDGERLRILVFQGDEQTAVKALLEENS</sequence>
<proteinExistence type="predicted"/>
<dbReference type="OrthoDB" id="3696876at2"/>
<keyword evidence="1" id="KW-0812">Transmembrane</keyword>
<organism evidence="2 3">
    <name type="scientific">Labedaea rhizosphaerae</name>
    <dbReference type="NCBI Taxonomy" id="598644"/>
    <lineage>
        <taxon>Bacteria</taxon>
        <taxon>Bacillati</taxon>
        <taxon>Actinomycetota</taxon>
        <taxon>Actinomycetes</taxon>
        <taxon>Pseudonocardiales</taxon>
        <taxon>Pseudonocardiaceae</taxon>
        <taxon>Labedaea</taxon>
    </lineage>
</organism>
<reference evidence="2 3" key="1">
    <citation type="submission" date="2019-03" db="EMBL/GenBank/DDBJ databases">
        <title>Genomic Encyclopedia of Type Strains, Phase IV (KMG-IV): sequencing the most valuable type-strain genomes for metagenomic binning, comparative biology and taxonomic classification.</title>
        <authorList>
            <person name="Goeker M."/>
        </authorList>
    </citation>
    <scope>NUCLEOTIDE SEQUENCE [LARGE SCALE GENOMIC DNA]</scope>
    <source>
        <strain evidence="2 3">DSM 45361</strain>
    </source>
</reference>
<evidence type="ECO:0000313" key="2">
    <source>
        <dbReference type="EMBL" id="TDP97699.1"/>
    </source>
</evidence>
<feature type="transmembrane region" description="Helical" evidence="1">
    <location>
        <begin position="6"/>
        <end position="27"/>
    </location>
</feature>
<dbReference type="Proteomes" id="UP000295444">
    <property type="component" value="Unassembled WGS sequence"/>
</dbReference>
<dbReference type="EMBL" id="SNXZ01000003">
    <property type="protein sequence ID" value="TDP97699.1"/>
    <property type="molecule type" value="Genomic_DNA"/>
</dbReference>
<keyword evidence="3" id="KW-1185">Reference proteome</keyword>
<evidence type="ECO:0000256" key="1">
    <source>
        <dbReference type="SAM" id="Phobius"/>
    </source>
</evidence>
<gene>
    <name evidence="2" type="ORF">EV186_103663</name>
</gene>
<keyword evidence="1" id="KW-0472">Membrane</keyword>
<name>A0A4R6SC99_LABRH</name>
<keyword evidence="1" id="KW-1133">Transmembrane helix</keyword>